<gene>
    <name evidence="1" type="ORF">Acor_78840</name>
</gene>
<dbReference type="AlphaFoldDB" id="A0A5M3W9S5"/>
<proteinExistence type="predicted"/>
<accession>A0A5M3W9S5</accession>
<reference evidence="1 2" key="1">
    <citation type="submission" date="2019-10" db="EMBL/GenBank/DDBJ databases">
        <title>Whole genome shotgun sequence of Acrocarpospora corrugata NBRC 13972.</title>
        <authorList>
            <person name="Ichikawa N."/>
            <person name="Kimura A."/>
            <person name="Kitahashi Y."/>
            <person name="Komaki H."/>
            <person name="Oguchi A."/>
        </authorList>
    </citation>
    <scope>NUCLEOTIDE SEQUENCE [LARGE SCALE GENOMIC DNA]</scope>
    <source>
        <strain evidence="1 2">NBRC 13972</strain>
    </source>
</reference>
<organism evidence="1 2">
    <name type="scientific">Acrocarpospora corrugata</name>
    <dbReference type="NCBI Taxonomy" id="35763"/>
    <lineage>
        <taxon>Bacteria</taxon>
        <taxon>Bacillati</taxon>
        <taxon>Actinomycetota</taxon>
        <taxon>Actinomycetes</taxon>
        <taxon>Streptosporangiales</taxon>
        <taxon>Streptosporangiaceae</taxon>
        <taxon>Acrocarpospora</taxon>
    </lineage>
</organism>
<dbReference type="EMBL" id="BLAD01000113">
    <property type="protein sequence ID" value="GES05815.1"/>
    <property type="molecule type" value="Genomic_DNA"/>
</dbReference>
<sequence>MEVLIGGPFADQFALKAGESQERPRDYLQVVLDEQERMRSRLHKRGIRRRAGQGAFQLSLGCPTSYKVIPDLVQMMDSVSLGLSPGKRPKLIV</sequence>
<keyword evidence="2" id="KW-1185">Reference proteome</keyword>
<protein>
    <submittedName>
        <fullName evidence="1">Uncharacterized protein</fullName>
    </submittedName>
</protein>
<evidence type="ECO:0000313" key="1">
    <source>
        <dbReference type="EMBL" id="GES05815.1"/>
    </source>
</evidence>
<evidence type="ECO:0000313" key="2">
    <source>
        <dbReference type="Proteomes" id="UP000334990"/>
    </source>
</evidence>
<comment type="caution">
    <text evidence="1">The sequence shown here is derived from an EMBL/GenBank/DDBJ whole genome shotgun (WGS) entry which is preliminary data.</text>
</comment>
<name>A0A5M3W9S5_9ACTN</name>
<dbReference type="Proteomes" id="UP000334990">
    <property type="component" value="Unassembled WGS sequence"/>
</dbReference>